<reference evidence="1 2" key="1">
    <citation type="submission" date="2019-08" db="EMBL/GenBank/DDBJ databases">
        <title>In-depth cultivation of the pig gut microbiome towards novel bacterial diversity and tailored functional studies.</title>
        <authorList>
            <person name="Wylensek D."/>
            <person name="Hitch T.C.A."/>
            <person name="Clavel T."/>
        </authorList>
    </citation>
    <scope>NUCLEOTIDE SEQUENCE [LARGE SCALE GENOMIC DNA]</scope>
    <source>
        <strain evidence="1 2">LKV-178-WT-2A</strain>
    </source>
</reference>
<keyword evidence="2" id="KW-1185">Reference proteome</keyword>
<protein>
    <submittedName>
        <fullName evidence="1">Uncharacterized protein</fullName>
    </submittedName>
</protein>
<dbReference type="AlphaFoldDB" id="A0A7K0KH30"/>
<name>A0A7K0KH30_9BACT</name>
<gene>
    <name evidence="1" type="ORF">FYJ73_08870</name>
</gene>
<dbReference type="Proteomes" id="UP000438914">
    <property type="component" value="Unassembled WGS sequence"/>
</dbReference>
<organism evidence="1 2">
    <name type="scientific">Hallella mizrahii</name>
    <dbReference type="NCBI Taxonomy" id="2606637"/>
    <lineage>
        <taxon>Bacteria</taxon>
        <taxon>Pseudomonadati</taxon>
        <taxon>Bacteroidota</taxon>
        <taxon>Bacteroidia</taxon>
        <taxon>Bacteroidales</taxon>
        <taxon>Prevotellaceae</taxon>
        <taxon>Hallella</taxon>
    </lineage>
</organism>
<sequence length="77" mass="8682">MYSLPEKRKWRPATSGFGGALAGKSIRRHVLLSGQPLPGVCGRQWLDGRKSRIAVVRFVVWAWAKKTLRHRATAVTR</sequence>
<comment type="caution">
    <text evidence="1">The sequence shown here is derived from an EMBL/GenBank/DDBJ whole genome shotgun (WGS) entry which is preliminary data.</text>
</comment>
<dbReference type="EMBL" id="VUNG01000021">
    <property type="protein sequence ID" value="MST84775.1"/>
    <property type="molecule type" value="Genomic_DNA"/>
</dbReference>
<accession>A0A7K0KH30</accession>
<dbReference type="RefSeq" id="WP_154534353.1">
    <property type="nucleotide sequence ID" value="NZ_VUNG01000021.1"/>
</dbReference>
<proteinExistence type="predicted"/>
<evidence type="ECO:0000313" key="2">
    <source>
        <dbReference type="Proteomes" id="UP000438914"/>
    </source>
</evidence>
<evidence type="ECO:0000313" key="1">
    <source>
        <dbReference type="EMBL" id="MST84775.1"/>
    </source>
</evidence>